<dbReference type="PANTHER" id="PTHR46268">
    <property type="entry name" value="STRESS RESPONSE PROTEIN NHAX"/>
    <property type="match status" value="1"/>
</dbReference>
<dbReference type="PRINTS" id="PR01438">
    <property type="entry name" value="UNVRSLSTRESS"/>
</dbReference>
<feature type="domain" description="UspA" evidence="2">
    <location>
        <begin position="2"/>
        <end position="127"/>
    </location>
</feature>
<dbReference type="InterPro" id="IPR006016">
    <property type="entry name" value="UspA"/>
</dbReference>
<sequence>MTVAVAHSDTPRGQAALRAAAEEAVLRNQDLAVLHIVGGVDEVQHNDPAVTDQVAAQLADIAGLTWTLRTAPEGFDTAEALLDEAEEVGATLLVIGSRHRTRVGKMFLGSTVQRVLLESTIPVLVVKVP</sequence>
<gene>
    <name evidence="3" type="ORF">BN12_1920003</name>
</gene>
<evidence type="ECO:0000313" key="3">
    <source>
        <dbReference type="EMBL" id="CCH77410.1"/>
    </source>
</evidence>
<comment type="caution">
    <text evidence="3">The sequence shown here is derived from an EMBL/GenBank/DDBJ whole genome shotgun (WGS) entry which is preliminary data.</text>
</comment>
<proteinExistence type="inferred from homology"/>
<dbReference type="InterPro" id="IPR006015">
    <property type="entry name" value="Universal_stress_UspA"/>
</dbReference>
<dbReference type="SUPFAM" id="SSF52402">
    <property type="entry name" value="Adenine nucleotide alpha hydrolases-like"/>
    <property type="match status" value="1"/>
</dbReference>
<dbReference type="OrthoDB" id="5419113at2"/>
<evidence type="ECO:0000313" key="4">
    <source>
        <dbReference type="Proteomes" id="UP000035721"/>
    </source>
</evidence>
<dbReference type="EMBL" id="CAJB01000104">
    <property type="protein sequence ID" value="CCH77410.1"/>
    <property type="molecule type" value="Genomic_DNA"/>
</dbReference>
<dbReference type="CDD" id="cd00293">
    <property type="entry name" value="USP-like"/>
    <property type="match status" value="1"/>
</dbReference>
<accession>A0A077LZK6</accession>
<dbReference type="InterPro" id="IPR014729">
    <property type="entry name" value="Rossmann-like_a/b/a_fold"/>
</dbReference>
<dbReference type="Proteomes" id="UP000035721">
    <property type="component" value="Unassembled WGS sequence"/>
</dbReference>
<evidence type="ECO:0000256" key="1">
    <source>
        <dbReference type="ARBA" id="ARBA00008791"/>
    </source>
</evidence>
<reference evidence="3 4" key="1">
    <citation type="journal article" date="2013" name="ISME J.">
        <title>A metabolic model for members of the genus Tetrasphaera involved in enhanced biological phosphorus removal.</title>
        <authorList>
            <person name="Kristiansen R."/>
            <person name="Nguyen H.T.T."/>
            <person name="Saunders A.M."/>
            <person name="Nielsen J.L."/>
            <person name="Wimmer R."/>
            <person name="Le V.Q."/>
            <person name="McIlroy S.J."/>
            <person name="Petrovski S."/>
            <person name="Seviour R.J."/>
            <person name="Calteau A."/>
            <person name="Nielsen K.L."/>
            <person name="Nielsen P.H."/>
        </authorList>
    </citation>
    <scope>NUCLEOTIDE SEQUENCE [LARGE SCALE GENOMIC DNA]</scope>
    <source>
        <strain evidence="3 4">T1-X7</strain>
    </source>
</reference>
<dbReference type="PANTHER" id="PTHR46268:SF6">
    <property type="entry name" value="UNIVERSAL STRESS PROTEIN UP12"/>
    <property type="match status" value="1"/>
</dbReference>
<dbReference type="Pfam" id="PF00582">
    <property type="entry name" value="Usp"/>
    <property type="match status" value="1"/>
</dbReference>
<comment type="similarity">
    <text evidence="1">Belongs to the universal stress protein A family.</text>
</comment>
<name>A0A077LZK6_9MICO</name>
<dbReference type="STRING" id="1194083.BN12_1920003"/>
<organism evidence="3 4">
    <name type="scientific">Nostocoides japonicum T1-X7</name>
    <dbReference type="NCBI Taxonomy" id="1194083"/>
    <lineage>
        <taxon>Bacteria</taxon>
        <taxon>Bacillati</taxon>
        <taxon>Actinomycetota</taxon>
        <taxon>Actinomycetes</taxon>
        <taxon>Micrococcales</taxon>
        <taxon>Intrasporangiaceae</taxon>
        <taxon>Nostocoides</taxon>
    </lineage>
</organism>
<dbReference type="AlphaFoldDB" id="A0A077LZK6"/>
<keyword evidence="4" id="KW-1185">Reference proteome</keyword>
<dbReference type="Gene3D" id="3.40.50.620">
    <property type="entry name" value="HUPs"/>
    <property type="match status" value="1"/>
</dbReference>
<dbReference type="RefSeq" id="WP_048554354.1">
    <property type="nucleotide sequence ID" value="NZ_HF570958.1"/>
</dbReference>
<evidence type="ECO:0000259" key="2">
    <source>
        <dbReference type="Pfam" id="PF00582"/>
    </source>
</evidence>
<protein>
    <submittedName>
        <fullName evidence="3">Putative universal stress protein</fullName>
    </submittedName>
</protein>